<reference evidence="1" key="1">
    <citation type="submission" date="2018-02" db="EMBL/GenBank/DDBJ databases">
        <title>Rhizophora mucronata_Transcriptome.</title>
        <authorList>
            <person name="Meera S.P."/>
            <person name="Sreeshan A."/>
            <person name="Augustine A."/>
        </authorList>
    </citation>
    <scope>NUCLEOTIDE SEQUENCE</scope>
    <source>
        <tissue evidence="1">Leaf</tissue>
    </source>
</reference>
<proteinExistence type="predicted"/>
<accession>A0A2P2QEY6</accession>
<dbReference type="EMBL" id="GGEC01084933">
    <property type="protein sequence ID" value="MBX65417.1"/>
    <property type="molecule type" value="Transcribed_RNA"/>
</dbReference>
<sequence>MFLILSFVRHGEFVKCAGISASGLMNLIILRLKEGLVGIY</sequence>
<evidence type="ECO:0000313" key="1">
    <source>
        <dbReference type="EMBL" id="MBX65417.1"/>
    </source>
</evidence>
<dbReference type="AlphaFoldDB" id="A0A2P2QEY6"/>
<organism evidence="1">
    <name type="scientific">Rhizophora mucronata</name>
    <name type="common">Asiatic mangrove</name>
    <dbReference type="NCBI Taxonomy" id="61149"/>
    <lineage>
        <taxon>Eukaryota</taxon>
        <taxon>Viridiplantae</taxon>
        <taxon>Streptophyta</taxon>
        <taxon>Embryophyta</taxon>
        <taxon>Tracheophyta</taxon>
        <taxon>Spermatophyta</taxon>
        <taxon>Magnoliopsida</taxon>
        <taxon>eudicotyledons</taxon>
        <taxon>Gunneridae</taxon>
        <taxon>Pentapetalae</taxon>
        <taxon>rosids</taxon>
        <taxon>fabids</taxon>
        <taxon>Malpighiales</taxon>
        <taxon>Rhizophoraceae</taxon>
        <taxon>Rhizophora</taxon>
    </lineage>
</organism>
<name>A0A2P2QEY6_RHIMU</name>
<protein>
    <submittedName>
        <fullName evidence="1">Uncharacterized protein</fullName>
    </submittedName>
</protein>